<dbReference type="GO" id="GO:0034314">
    <property type="term" value="P:Arp2/3 complex-mediated actin nucleation"/>
    <property type="evidence" value="ECO:0007669"/>
    <property type="project" value="InterPro"/>
</dbReference>
<evidence type="ECO:0000313" key="6">
    <source>
        <dbReference type="EMBL" id="SBS95314.1"/>
    </source>
</evidence>
<keyword evidence="5" id="KW-0206">Cytoskeleton</keyword>
<dbReference type="GO" id="GO:0051015">
    <property type="term" value="F:actin filament binding"/>
    <property type="evidence" value="ECO:0007669"/>
    <property type="project" value="TreeGrafter"/>
</dbReference>
<dbReference type="InterPro" id="IPR036322">
    <property type="entry name" value="WD40_repeat_dom_sf"/>
</dbReference>
<dbReference type="AlphaFoldDB" id="A0A1A8WSM9"/>
<organism evidence="6 7">
    <name type="scientific">Plasmodium malariae</name>
    <dbReference type="NCBI Taxonomy" id="5858"/>
    <lineage>
        <taxon>Eukaryota</taxon>
        <taxon>Sar</taxon>
        <taxon>Alveolata</taxon>
        <taxon>Apicomplexa</taxon>
        <taxon>Aconoidasida</taxon>
        <taxon>Haemosporida</taxon>
        <taxon>Plasmodiidae</taxon>
        <taxon>Plasmodium</taxon>
        <taxon>Plasmodium (Plasmodium)</taxon>
    </lineage>
</organism>
<dbReference type="GO" id="GO:0005737">
    <property type="term" value="C:cytoplasm"/>
    <property type="evidence" value="ECO:0007669"/>
    <property type="project" value="UniProtKB-SubCell"/>
</dbReference>
<dbReference type="PANTHER" id="PTHR10709:SF2">
    <property type="entry name" value="ACTIN-RELATED PROTEIN 2_3 COMPLEX SUBUNIT"/>
    <property type="match status" value="1"/>
</dbReference>
<dbReference type="EMBL" id="FLQW01003261">
    <property type="protein sequence ID" value="SBS95314.1"/>
    <property type="molecule type" value="Genomic_DNA"/>
</dbReference>
<dbReference type="SUPFAM" id="SSF50978">
    <property type="entry name" value="WD40 repeat-like"/>
    <property type="match status" value="1"/>
</dbReference>
<keyword evidence="2" id="KW-0963">Cytoplasm</keyword>
<evidence type="ECO:0000256" key="4">
    <source>
        <dbReference type="ARBA" id="ARBA00022737"/>
    </source>
</evidence>
<evidence type="ECO:0000256" key="2">
    <source>
        <dbReference type="ARBA" id="ARBA00022490"/>
    </source>
</evidence>
<sequence>MIEHVKCNCTKYSIPENDYYEPPIRVSTKKNDILIAVMSNRKNVVLHKIVKAELIYSDTIYTGIQSRNKIVGLEWSRQNELLIVTIDMKCVIYKKKKESEKWICTNVNIPTEELPTCVCWHPYAYSFAIGFSTGNIFICSKKEKEKWTIKQIVSHAGSILFLEWGSSGYILSTTSMDSTARIVCTLGLSDERSKHEEQYGAYGNIEDLIAQRDLKNNDIICKVMNTFLLKSFRSSSIYTLSVSTSLHFIRGGRIDPLVFNMLCLFLIDRNEIIISDDTFFF</sequence>
<evidence type="ECO:0000256" key="5">
    <source>
        <dbReference type="ARBA" id="ARBA00023212"/>
    </source>
</evidence>
<dbReference type="InterPro" id="IPR017383">
    <property type="entry name" value="ARPC1"/>
</dbReference>
<dbReference type="Proteomes" id="UP000078597">
    <property type="component" value="Unassembled WGS sequence"/>
</dbReference>
<proteinExistence type="predicted"/>
<evidence type="ECO:0000256" key="3">
    <source>
        <dbReference type="ARBA" id="ARBA00022574"/>
    </source>
</evidence>
<dbReference type="Gene3D" id="2.130.10.10">
    <property type="entry name" value="YVTN repeat-like/Quinoprotein amine dehydrogenase"/>
    <property type="match status" value="1"/>
</dbReference>
<evidence type="ECO:0000313" key="7">
    <source>
        <dbReference type="Proteomes" id="UP000078597"/>
    </source>
</evidence>
<dbReference type="InterPro" id="IPR015943">
    <property type="entry name" value="WD40/YVTN_repeat-like_dom_sf"/>
</dbReference>
<protein>
    <submittedName>
        <fullName evidence="6">Actin-related protein 2/3 complex subunit 1, putative (ARC40)</fullName>
    </submittedName>
</protein>
<dbReference type="PANTHER" id="PTHR10709">
    <property type="entry name" value="ACTIN-RELATED PROTEIN 2/3 COMPLEX SUBUNIT 1"/>
    <property type="match status" value="1"/>
</dbReference>
<dbReference type="GO" id="GO:0005885">
    <property type="term" value="C:Arp2/3 protein complex"/>
    <property type="evidence" value="ECO:0007669"/>
    <property type="project" value="InterPro"/>
</dbReference>
<gene>
    <name evidence="6" type="ORF">PMALA_046920</name>
</gene>
<evidence type="ECO:0000256" key="1">
    <source>
        <dbReference type="ARBA" id="ARBA00004496"/>
    </source>
</evidence>
<name>A0A1A8WSM9_PLAMA</name>
<keyword evidence="4" id="KW-0677">Repeat</keyword>
<dbReference type="VEuPathDB" id="PlasmoDB:PmUG01_09028100"/>
<keyword evidence="3" id="KW-0853">WD repeat</keyword>
<accession>A0A1A8WSM9</accession>
<reference evidence="7" key="1">
    <citation type="submission" date="2016-05" db="EMBL/GenBank/DDBJ databases">
        <authorList>
            <person name="Naeem Raeece"/>
        </authorList>
    </citation>
    <scope>NUCLEOTIDE SEQUENCE [LARGE SCALE GENOMIC DNA]</scope>
</reference>
<comment type="subcellular location">
    <subcellularLocation>
        <location evidence="1">Cytoplasm</location>
    </subcellularLocation>
</comment>